<dbReference type="Proteomes" id="UP000277582">
    <property type="component" value="Unassembled WGS sequence"/>
</dbReference>
<evidence type="ECO:0000313" key="2">
    <source>
        <dbReference type="EMBL" id="RSN74472.1"/>
    </source>
</evidence>
<dbReference type="EMBL" id="RCOS01000024">
    <property type="protein sequence ID" value="RSN78093.1"/>
    <property type="molecule type" value="Genomic_DNA"/>
</dbReference>
<accession>A0A3R9PBZ9</accession>
<evidence type="ECO:0000313" key="3">
    <source>
        <dbReference type="EMBL" id="RSN78093.1"/>
    </source>
</evidence>
<evidence type="ECO:0000313" key="4">
    <source>
        <dbReference type="Proteomes" id="UP000277582"/>
    </source>
</evidence>
<proteinExistence type="predicted"/>
<dbReference type="AlphaFoldDB" id="A0A3R9PBZ9"/>
<evidence type="ECO:0000313" key="1">
    <source>
        <dbReference type="EMBL" id="RSN71942.1"/>
    </source>
</evidence>
<comment type="caution">
    <text evidence="1">The sequence shown here is derived from an EMBL/GenBank/DDBJ whole genome shotgun (WGS) entry which is preliminary data.</text>
</comment>
<dbReference type="EMBL" id="RCOS01000093">
    <property type="protein sequence ID" value="RSN74472.1"/>
    <property type="molecule type" value="Genomic_DNA"/>
</dbReference>
<dbReference type="OrthoDB" id="381367at2157"/>
<protein>
    <recommendedName>
        <fullName evidence="5">Late embryogenesis abundant protein LEA-2 subgroup domain-containing protein</fullName>
    </recommendedName>
</protein>
<name>A0A3R9PBZ9_9CREN</name>
<feature type="non-terminal residue" evidence="1">
    <location>
        <position position="1"/>
    </location>
</feature>
<reference evidence="1 4" key="1">
    <citation type="submission" date="2018-10" db="EMBL/GenBank/DDBJ databases">
        <title>Co-occurring genomic capacity for anaerobic methane metabolism and dissimilatory sulfite reduction discovered in the Korarchaeota.</title>
        <authorList>
            <person name="Mckay L.J."/>
            <person name="Dlakic M."/>
            <person name="Fields M.W."/>
            <person name="Delmont T.O."/>
            <person name="Eren A.M."/>
            <person name="Jay Z.J."/>
            <person name="Klingelsmith K.B."/>
            <person name="Rusch D.B."/>
            <person name="Inskeep W.P."/>
        </authorList>
    </citation>
    <scope>NUCLEOTIDE SEQUENCE [LARGE SCALE GENOMIC DNA]</scope>
    <source>
        <strain evidence="1 4">MDKW</strain>
    </source>
</reference>
<keyword evidence="4" id="KW-1185">Reference proteome</keyword>
<dbReference type="EMBL" id="RCOS01000165">
    <property type="protein sequence ID" value="RSN71942.1"/>
    <property type="molecule type" value="Genomic_DNA"/>
</dbReference>
<gene>
    <name evidence="3" type="ORF">D6D85_01535</name>
    <name evidence="2" type="ORF">D6D85_07965</name>
    <name evidence="1" type="ORF">D6D85_14880</name>
</gene>
<dbReference type="SUPFAM" id="SSF117070">
    <property type="entry name" value="LEA14-like"/>
    <property type="match status" value="1"/>
</dbReference>
<dbReference type="RefSeq" id="WP_161969621.1">
    <property type="nucleotide sequence ID" value="NZ_RCOS01000024.1"/>
</dbReference>
<evidence type="ECO:0008006" key="5">
    <source>
        <dbReference type="Google" id="ProtNLM"/>
    </source>
</evidence>
<organism evidence="1 4">
    <name type="scientific">Candidatus Methanodesulfokora washburnensis</name>
    <dbReference type="NCBI Taxonomy" id="2478471"/>
    <lineage>
        <taxon>Archaea</taxon>
        <taxon>Thermoproteota</taxon>
        <taxon>Candidatus Korarchaeia</taxon>
        <taxon>Candidatus Korarchaeia incertae sedis</taxon>
        <taxon>Candidatus Methanodesulfokora</taxon>
    </lineage>
</organism>
<sequence>TKVGNGTVEKVDILPKTTSCDSGLLDLYYSELGKAVVSFLLQGKVDVNVNGTMKVNVLFFPVEVKFSETRTIKP</sequence>